<organism evidence="2 3">
    <name type="scientific">Catellatospora chokoriensis</name>
    <dbReference type="NCBI Taxonomy" id="310353"/>
    <lineage>
        <taxon>Bacteria</taxon>
        <taxon>Bacillati</taxon>
        <taxon>Actinomycetota</taxon>
        <taxon>Actinomycetes</taxon>
        <taxon>Micromonosporales</taxon>
        <taxon>Micromonosporaceae</taxon>
        <taxon>Catellatospora</taxon>
    </lineage>
</organism>
<name>A0A8J3NNB2_9ACTN</name>
<evidence type="ECO:0000313" key="3">
    <source>
        <dbReference type="Proteomes" id="UP000619293"/>
    </source>
</evidence>
<dbReference type="Proteomes" id="UP000619293">
    <property type="component" value="Unassembled WGS sequence"/>
</dbReference>
<sequence length="300" mass="32784">MTLTRRAGLAVDLTLLRLAGAALRRAVRRLPLRVAVGLALRRLALAGVRLAVLRLPLGVAVHLALLRRALPLLLRVAALLGRTVLTLRAGALRRVRLVRAAVDLPLLGAVRAVLRAGLRRHRAGTLTALRVRVPVALLRRALAVGGRERSWRRALAGVRLAVLLGTVRVLAGRVLARLLRTVLLLRRLRVGGLLRARFGRIRGRALSGHARPRRRRRTGPGRRAAVPFVGALVGHAPPRLVPGLVWHKCIANRVATKVWSRPAEKRMRLRVEGTGWASSPPLRIGSQSETSPRRQGFSGH</sequence>
<feature type="region of interest" description="Disordered" evidence="1">
    <location>
        <begin position="278"/>
        <end position="300"/>
    </location>
</feature>
<protein>
    <submittedName>
        <fullName evidence="2">Uncharacterized protein</fullName>
    </submittedName>
</protein>
<gene>
    <name evidence="2" type="ORF">Cch02nite_04560</name>
</gene>
<comment type="caution">
    <text evidence="2">The sequence shown here is derived from an EMBL/GenBank/DDBJ whole genome shotgun (WGS) entry which is preliminary data.</text>
</comment>
<proteinExistence type="predicted"/>
<evidence type="ECO:0000256" key="1">
    <source>
        <dbReference type="SAM" id="MobiDB-lite"/>
    </source>
</evidence>
<keyword evidence="3" id="KW-1185">Reference proteome</keyword>
<dbReference type="AlphaFoldDB" id="A0A8J3NNB2"/>
<reference evidence="2 3" key="1">
    <citation type="submission" date="2021-01" db="EMBL/GenBank/DDBJ databases">
        <title>Whole genome shotgun sequence of Catellatospora chokoriensis NBRC 107358.</title>
        <authorList>
            <person name="Komaki H."/>
            <person name="Tamura T."/>
        </authorList>
    </citation>
    <scope>NUCLEOTIDE SEQUENCE [LARGE SCALE GENOMIC DNA]</scope>
    <source>
        <strain evidence="2 3">NBRC 107358</strain>
    </source>
</reference>
<accession>A0A8J3NNB2</accession>
<evidence type="ECO:0000313" key="2">
    <source>
        <dbReference type="EMBL" id="GIF87012.1"/>
    </source>
</evidence>
<dbReference type="EMBL" id="BONG01000001">
    <property type="protein sequence ID" value="GIF87012.1"/>
    <property type="molecule type" value="Genomic_DNA"/>
</dbReference>